<proteinExistence type="predicted"/>
<dbReference type="KEGG" id="plig:NAG76_20650"/>
<evidence type="ECO:0000256" key="2">
    <source>
        <dbReference type="PROSITE-ProRule" id="PRU00284"/>
    </source>
</evidence>
<keyword evidence="1 2" id="KW-0807">Transducer</keyword>
<reference evidence="4" key="1">
    <citation type="submission" date="2022-05" db="EMBL/GenBank/DDBJ databases">
        <title>Novel bacterial taxa in a minimal lignocellulolytic consortium and its capacity to transform plastics disclosed by genome-resolved metagenomics.</title>
        <authorList>
            <person name="Rodriguez C.A.D."/>
            <person name="Diaz-Garcia L."/>
            <person name="Herrera K."/>
            <person name="Tarazona N.A."/>
            <person name="Sproer C."/>
            <person name="Overmann J."/>
            <person name="Jimenez D.J."/>
        </authorList>
    </citation>
    <scope>NUCLEOTIDE SEQUENCE</scope>
    <source>
        <strain evidence="4">MAG5</strain>
    </source>
</reference>
<protein>
    <submittedName>
        <fullName evidence="4">Methyl-accepting chemotaxis protein</fullName>
    </submittedName>
</protein>
<dbReference type="SUPFAM" id="SSF103190">
    <property type="entry name" value="Sensory domain-like"/>
    <property type="match status" value="1"/>
</dbReference>
<dbReference type="AlphaFoldDB" id="A0A9J6ZDI9"/>
<evidence type="ECO:0000256" key="1">
    <source>
        <dbReference type="ARBA" id="ARBA00023224"/>
    </source>
</evidence>
<dbReference type="GO" id="GO:0007165">
    <property type="term" value="P:signal transduction"/>
    <property type="evidence" value="ECO:0007669"/>
    <property type="project" value="UniProtKB-KW"/>
</dbReference>
<evidence type="ECO:0000313" key="5">
    <source>
        <dbReference type="Proteomes" id="UP001056756"/>
    </source>
</evidence>
<evidence type="ECO:0000259" key="3">
    <source>
        <dbReference type="PROSITE" id="PS50111"/>
    </source>
</evidence>
<dbReference type="InterPro" id="IPR029151">
    <property type="entry name" value="Sensor-like_sf"/>
</dbReference>
<sequence>MNQLEALLKVAPLLQKLYKNEETMVAITDREKFIYLEADPSMIVTAVGEPTIEGDGLYESMRDNETYYVEIPKEVRGMAFKAVTMPVTDDDGEIIGSFGVGWSLAQKDALIAAATNLAASLEQISVSVTDIADKAQTLTTAQEHTSELMKQISQQAKQTAEISKLIEEVADQSHLLGLNAAIEAARAGEHGLGFGVVANEIRKLAQHSRDAVKNIEGSLKDINQSIQNVADKVAKSTLMIQSQAAATQEVTASVEELNSLSEVLIDMAK</sequence>
<dbReference type="PROSITE" id="PS50111">
    <property type="entry name" value="CHEMOTAXIS_TRANSDUC_2"/>
    <property type="match status" value="1"/>
</dbReference>
<dbReference type="PANTHER" id="PTHR32089">
    <property type="entry name" value="METHYL-ACCEPTING CHEMOTAXIS PROTEIN MCPB"/>
    <property type="match status" value="1"/>
</dbReference>
<dbReference type="GO" id="GO:0016020">
    <property type="term" value="C:membrane"/>
    <property type="evidence" value="ECO:0007669"/>
    <property type="project" value="InterPro"/>
</dbReference>
<organism evidence="4 5">
    <name type="scientific">Candidatus Pristimantibacillus lignocellulolyticus</name>
    <dbReference type="NCBI Taxonomy" id="2994561"/>
    <lineage>
        <taxon>Bacteria</taxon>
        <taxon>Bacillati</taxon>
        <taxon>Bacillota</taxon>
        <taxon>Bacilli</taxon>
        <taxon>Bacillales</taxon>
        <taxon>Paenibacillaceae</taxon>
        <taxon>Candidatus Pristimantibacillus</taxon>
    </lineage>
</organism>
<accession>A0A9J6ZDI9</accession>
<name>A0A9J6ZDI9_9BACL</name>
<dbReference type="Proteomes" id="UP001056756">
    <property type="component" value="Chromosome"/>
</dbReference>
<feature type="domain" description="Methyl-accepting transducer" evidence="3">
    <location>
        <begin position="103"/>
        <end position="269"/>
    </location>
</feature>
<gene>
    <name evidence="4" type="ORF">NAG76_20650</name>
</gene>
<dbReference type="Pfam" id="PF00015">
    <property type="entry name" value="MCPsignal"/>
    <property type="match status" value="1"/>
</dbReference>
<evidence type="ECO:0000313" key="4">
    <source>
        <dbReference type="EMBL" id="URN94203.1"/>
    </source>
</evidence>
<dbReference type="InterPro" id="IPR004089">
    <property type="entry name" value="MCPsignal_dom"/>
</dbReference>
<dbReference type="SMART" id="SM00283">
    <property type="entry name" value="MA"/>
    <property type="match status" value="1"/>
</dbReference>
<dbReference type="PANTHER" id="PTHR32089:SF112">
    <property type="entry name" value="LYSOZYME-LIKE PROTEIN-RELATED"/>
    <property type="match status" value="1"/>
</dbReference>
<dbReference type="Gene3D" id="1.10.287.950">
    <property type="entry name" value="Methyl-accepting chemotaxis protein"/>
    <property type="match status" value="1"/>
</dbReference>
<dbReference type="SUPFAM" id="SSF58104">
    <property type="entry name" value="Methyl-accepting chemotaxis protein (MCP) signaling domain"/>
    <property type="match status" value="1"/>
</dbReference>
<dbReference type="EMBL" id="CP097899">
    <property type="protein sequence ID" value="URN94203.1"/>
    <property type="molecule type" value="Genomic_DNA"/>
</dbReference>